<protein>
    <submittedName>
        <fullName evidence="3">Chromosome segregation protein Spo0J, contains ParB-like nuclease domain</fullName>
    </submittedName>
</protein>
<name>A0A1N7QGX7_9RHOB</name>
<accession>A0A1N7QGX7</accession>
<dbReference type="STRING" id="1086013.SAMN05421774_11123"/>
<dbReference type="Proteomes" id="UP000186141">
    <property type="component" value="Unassembled WGS sequence"/>
</dbReference>
<dbReference type="EMBL" id="FTOT01000011">
    <property type="protein sequence ID" value="SIT22123.1"/>
    <property type="molecule type" value="Genomic_DNA"/>
</dbReference>
<keyword evidence="4" id="KW-1185">Reference proteome</keyword>
<feature type="domain" description="ParB-like N-terminal" evidence="2">
    <location>
        <begin position="71"/>
        <end position="168"/>
    </location>
</feature>
<dbReference type="SMART" id="SM00470">
    <property type="entry name" value="ParB"/>
    <property type="match status" value="1"/>
</dbReference>
<dbReference type="Pfam" id="PF02195">
    <property type="entry name" value="ParB_N"/>
    <property type="match status" value="1"/>
</dbReference>
<dbReference type="InterPro" id="IPR003115">
    <property type="entry name" value="ParB_N"/>
</dbReference>
<gene>
    <name evidence="3" type="ORF">SAMN05421774_11123</name>
</gene>
<evidence type="ECO:0000313" key="4">
    <source>
        <dbReference type="Proteomes" id="UP000186141"/>
    </source>
</evidence>
<sequence>MARRRLPPPPVSDEAAMTPELETKSMFSLGGAPAFNRPPVARVAAESAAESALRDVSAELASLRAEGRMVLRLPLEVIEDGWLIRDRIATDPEDMAALTDSLRAHGQRTPIEVAELAPGRFGLISGWRRMVALRSLAPEDARFASVLALVRTPETSAEAYVAMVEENEIRAGLSYWERARVVARAVAGGVFGSDRIALQRLFASASRAKRSKIGSFLGLVTALEGILAFPAALPERAGLELARALEADPTLPDRLRAALQADPPATPEAEQSRISAVLSGHRRAPPPARQVLGPGLWLEAKQGRITLGGPSVDAAFRARLEDWLAAQA</sequence>
<dbReference type="PANTHER" id="PTHR33375">
    <property type="entry name" value="CHROMOSOME-PARTITIONING PROTEIN PARB-RELATED"/>
    <property type="match status" value="1"/>
</dbReference>
<evidence type="ECO:0000259" key="2">
    <source>
        <dbReference type="SMART" id="SM00470"/>
    </source>
</evidence>
<dbReference type="PANTHER" id="PTHR33375:SF1">
    <property type="entry name" value="CHROMOSOME-PARTITIONING PROTEIN PARB-RELATED"/>
    <property type="match status" value="1"/>
</dbReference>
<dbReference type="OrthoDB" id="7812516at2"/>
<dbReference type="InterPro" id="IPR037972">
    <property type="entry name" value="RepB_N"/>
</dbReference>
<reference evidence="3 4" key="1">
    <citation type="submission" date="2017-01" db="EMBL/GenBank/DDBJ databases">
        <authorList>
            <person name="Mah S.A."/>
            <person name="Swanson W.J."/>
            <person name="Moy G.W."/>
            <person name="Vacquier V.D."/>
        </authorList>
    </citation>
    <scope>NUCLEOTIDE SEQUENCE [LARGE SCALE GENOMIC DNA]</scope>
    <source>
        <strain evidence="3 4">DSM 26375</strain>
    </source>
</reference>
<organism evidence="3 4">
    <name type="scientific">Gemmobacter megaterium</name>
    <dbReference type="NCBI Taxonomy" id="1086013"/>
    <lineage>
        <taxon>Bacteria</taxon>
        <taxon>Pseudomonadati</taxon>
        <taxon>Pseudomonadota</taxon>
        <taxon>Alphaproteobacteria</taxon>
        <taxon>Rhodobacterales</taxon>
        <taxon>Paracoccaceae</taxon>
        <taxon>Gemmobacter</taxon>
    </lineage>
</organism>
<dbReference type="SUPFAM" id="SSF110849">
    <property type="entry name" value="ParB/Sulfiredoxin"/>
    <property type="match status" value="1"/>
</dbReference>
<dbReference type="AlphaFoldDB" id="A0A1N7QGX7"/>
<evidence type="ECO:0000256" key="1">
    <source>
        <dbReference type="SAM" id="MobiDB-lite"/>
    </source>
</evidence>
<dbReference type="RefSeq" id="WP_076533922.1">
    <property type="nucleotide sequence ID" value="NZ_BMEH01000011.1"/>
</dbReference>
<dbReference type="InterPro" id="IPR036086">
    <property type="entry name" value="ParB/Sulfiredoxin_sf"/>
</dbReference>
<proteinExistence type="predicted"/>
<evidence type="ECO:0000313" key="3">
    <source>
        <dbReference type="EMBL" id="SIT22123.1"/>
    </source>
</evidence>
<dbReference type="CDD" id="cd16405">
    <property type="entry name" value="RepB_like_N"/>
    <property type="match status" value="1"/>
</dbReference>
<dbReference type="Gene3D" id="3.90.1530.30">
    <property type="match status" value="1"/>
</dbReference>
<dbReference type="InterPro" id="IPR050336">
    <property type="entry name" value="Chromosome_partition/occlusion"/>
</dbReference>
<dbReference type="GO" id="GO:0005694">
    <property type="term" value="C:chromosome"/>
    <property type="evidence" value="ECO:0007669"/>
    <property type="project" value="TreeGrafter"/>
</dbReference>
<feature type="region of interest" description="Disordered" evidence="1">
    <location>
        <begin position="261"/>
        <end position="286"/>
    </location>
</feature>
<dbReference type="GO" id="GO:0007059">
    <property type="term" value="P:chromosome segregation"/>
    <property type="evidence" value="ECO:0007669"/>
    <property type="project" value="TreeGrafter"/>
</dbReference>